<protein>
    <recommendedName>
        <fullName evidence="3">Co-chaperonin GroES</fullName>
    </recommendedName>
    <alternativeName>
        <fullName evidence="3">10 kDa chaperonin</fullName>
    </alternativeName>
    <alternativeName>
        <fullName evidence="3">Chaperonin-10</fullName>
        <shortName evidence="3">Cpn10</shortName>
    </alternativeName>
</protein>
<dbReference type="GO" id="GO:0046872">
    <property type="term" value="F:metal ion binding"/>
    <property type="evidence" value="ECO:0007669"/>
    <property type="project" value="TreeGrafter"/>
</dbReference>
<dbReference type="NCBIfam" id="NF001534">
    <property type="entry name" value="PRK00364.2-5"/>
    <property type="match status" value="1"/>
</dbReference>
<dbReference type="NCBIfam" id="NF001527">
    <property type="entry name" value="PRK00364.1-2"/>
    <property type="match status" value="1"/>
</dbReference>
<sequence>MKLRPLQDRIIVKRLEEESKTAGGIFIPETAKEKPQRGEIIEVGNGKKTEDGKVLPLDVKKGDKVLFGKYAGTEIKLEGEEYLMMREDDILAVIE</sequence>
<gene>
    <name evidence="3" type="primary">groES</name>
    <name evidence="3" type="synonym">groS</name>
    <name evidence="5" type="ORF">JN12_02175</name>
</gene>
<evidence type="ECO:0000313" key="5">
    <source>
        <dbReference type="EMBL" id="TWJ18958.1"/>
    </source>
</evidence>
<dbReference type="GO" id="GO:0051087">
    <property type="term" value="F:protein-folding chaperone binding"/>
    <property type="evidence" value="ECO:0007669"/>
    <property type="project" value="TreeGrafter"/>
</dbReference>
<dbReference type="AlphaFoldDB" id="A0A562VM44"/>
<dbReference type="CDD" id="cd00320">
    <property type="entry name" value="cpn10"/>
    <property type="match status" value="1"/>
</dbReference>
<accession>A0A562VM44</accession>
<dbReference type="PANTHER" id="PTHR10772">
    <property type="entry name" value="10 KDA HEAT SHOCK PROTEIN"/>
    <property type="match status" value="1"/>
</dbReference>
<dbReference type="RefSeq" id="WP_145022537.1">
    <property type="nucleotide sequence ID" value="NZ_VLLN01000012.1"/>
</dbReference>
<name>A0A562VM44_9BACT</name>
<keyword evidence="6" id="KW-1185">Reference proteome</keyword>
<dbReference type="Pfam" id="PF00166">
    <property type="entry name" value="Cpn10"/>
    <property type="match status" value="1"/>
</dbReference>
<comment type="function">
    <text evidence="3 4">Together with the chaperonin GroEL, plays an essential role in assisting protein folding. The GroEL-GroES system forms a nano-cage that allows encapsulation of the non-native substrate proteins and provides a physical environment optimized to promote and accelerate protein folding. GroES binds to the apical surface of the GroEL ring, thereby capping the opening of the GroEL channel.</text>
</comment>
<evidence type="ECO:0000313" key="6">
    <source>
        <dbReference type="Proteomes" id="UP000319449"/>
    </source>
</evidence>
<organism evidence="5 6">
    <name type="scientific">Geobacter argillaceus</name>
    <dbReference type="NCBI Taxonomy" id="345631"/>
    <lineage>
        <taxon>Bacteria</taxon>
        <taxon>Pseudomonadati</taxon>
        <taxon>Thermodesulfobacteriota</taxon>
        <taxon>Desulfuromonadia</taxon>
        <taxon>Geobacterales</taxon>
        <taxon>Geobacteraceae</taxon>
        <taxon>Geobacter</taxon>
    </lineage>
</organism>
<dbReference type="NCBIfam" id="NF001533">
    <property type="entry name" value="PRK00364.2-4"/>
    <property type="match status" value="1"/>
</dbReference>
<dbReference type="GO" id="GO:0051082">
    <property type="term" value="F:unfolded protein binding"/>
    <property type="evidence" value="ECO:0007669"/>
    <property type="project" value="TreeGrafter"/>
</dbReference>
<comment type="subunit">
    <text evidence="3">Heptamer of 7 subunits arranged in a ring. Interacts with the chaperonin GroEL.</text>
</comment>
<dbReference type="FunFam" id="2.30.33.40:FF:000001">
    <property type="entry name" value="10 kDa chaperonin"/>
    <property type="match status" value="1"/>
</dbReference>
<reference evidence="5 6" key="1">
    <citation type="submission" date="2019-07" db="EMBL/GenBank/DDBJ databases">
        <title>Genomic Encyclopedia of Archaeal and Bacterial Type Strains, Phase II (KMG-II): from individual species to whole genera.</title>
        <authorList>
            <person name="Goeker M."/>
        </authorList>
    </citation>
    <scope>NUCLEOTIDE SEQUENCE [LARGE SCALE GENOMIC DNA]</scope>
    <source>
        <strain evidence="5 6">ATCC BAA-1139</strain>
    </source>
</reference>
<dbReference type="PRINTS" id="PR00297">
    <property type="entry name" value="CHAPERONIN10"/>
</dbReference>
<proteinExistence type="inferred from homology"/>
<evidence type="ECO:0000256" key="2">
    <source>
        <dbReference type="ARBA" id="ARBA00023186"/>
    </source>
</evidence>
<comment type="similarity">
    <text evidence="1 3 4">Belongs to the GroES chaperonin family.</text>
</comment>
<dbReference type="InterPro" id="IPR037124">
    <property type="entry name" value="Chaperonin_GroES_sf"/>
</dbReference>
<dbReference type="SUPFAM" id="SSF50129">
    <property type="entry name" value="GroES-like"/>
    <property type="match status" value="1"/>
</dbReference>
<dbReference type="NCBIfam" id="NF001530">
    <property type="entry name" value="PRK00364.1-6"/>
    <property type="match status" value="1"/>
</dbReference>
<dbReference type="HAMAP" id="MF_00580">
    <property type="entry name" value="CH10"/>
    <property type="match status" value="1"/>
</dbReference>
<dbReference type="OrthoDB" id="9806791at2"/>
<keyword evidence="3" id="KW-0963">Cytoplasm</keyword>
<dbReference type="PANTHER" id="PTHR10772:SF58">
    <property type="entry name" value="CO-CHAPERONIN GROES"/>
    <property type="match status" value="1"/>
</dbReference>
<dbReference type="PROSITE" id="PS00681">
    <property type="entry name" value="CHAPERONINS_CPN10"/>
    <property type="match status" value="1"/>
</dbReference>
<dbReference type="Proteomes" id="UP000319449">
    <property type="component" value="Unassembled WGS sequence"/>
</dbReference>
<dbReference type="GO" id="GO:0044183">
    <property type="term" value="F:protein folding chaperone"/>
    <property type="evidence" value="ECO:0007669"/>
    <property type="project" value="InterPro"/>
</dbReference>
<dbReference type="InterPro" id="IPR011032">
    <property type="entry name" value="GroES-like_sf"/>
</dbReference>
<dbReference type="GO" id="GO:0005737">
    <property type="term" value="C:cytoplasm"/>
    <property type="evidence" value="ECO:0007669"/>
    <property type="project" value="UniProtKB-SubCell"/>
</dbReference>
<evidence type="ECO:0000256" key="1">
    <source>
        <dbReference type="ARBA" id="ARBA00006975"/>
    </source>
</evidence>
<dbReference type="InterPro" id="IPR020818">
    <property type="entry name" value="Chaperonin_GroES"/>
</dbReference>
<dbReference type="InterPro" id="IPR018369">
    <property type="entry name" value="Chaprnonin_Cpn10_CS"/>
</dbReference>
<evidence type="ECO:0000256" key="3">
    <source>
        <dbReference type="HAMAP-Rule" id="MF_00580"/>
    </source>
</evidence>
<dbReference type="Gene3D" id="2.30.33.40">
    <property type="entry name" value="GroES chaperonin"/>
    <property type="match status" value="1"/>
</dbReference>
<dbReference type="GO" id="GO:0005524">
    <property type="term" value="F:ATP binding"/>
    <property type="evidence" value="ECO:0007669"/>
    <property type="project" value="InterPro"/>
</dbReference>
<keyword evidence="2 3" id="KW-0143">Chaperone</keyword>
<dbReference type="NCBIfam" id="NF001529">
    <property type="entry name" value="PRK00364.1-5"/>
    <property type="match status" value="1"/>
</dbReference>
<comment type="subcellular location">
    <subcellularLocation>
        <location evidence="3">Cytoplasm</location>
    </subcellularLocation>
</comment>
<dbReference type="NCBIfam" id="NF001531">
    <property type="entry name" value="PRK00364.2-2"/>
    <property type="match status" value="1"/>
</dbReference>
<evidence type="ECO:0000256" key="4">
    <source>
        <dbReference type="RuleBase" id="RU000535"/>
    </source>
</evidence>
<comment type="caution">
    <text evidence="5">The sequence shown here is derived from an EMBL/GenBank/DDBJ whole genome shotgun (WGS) entry which is preliminary data.</text>
</comment>
<dbReference type="SMART" id="SM00883">
    <property type="entry name" value="Cpn10"/>
    <property type="match status" value="1"/>
</dbReference>
<dbReference type="EMBL" id="VLLN01000012">
    <property type="protein sequence ID" value="TWJ18958.1"/>
    <property type="molecule type" value="Genomic_DNA"/>
</dbReference>